<dbReference type="Pfam" id="PF01012">
    <property type="entry name" value="ETF"/>
    <property type="match status" value="1"/>
</dbReference>
<dbReference type="Gene3D" id="3.40.50.1220">
    <property type="entry name" value="TPP-binding domain"/>
    <property type="match status" value="1"/>
</dbReference>
<dbReference type="AlphaFoldDB" id="A0A7H1M8H5"/>
<keyword evidence="6" id="KW-0249">Electron transport</keyword>
<dbReference type="InterPro" id="IPR014731">
    <property type="entry name" value="ETF_asu_C"/>
</dbReference>
<dbReference type="EMBL" id="CP060414">
    <property type="protein sequence ID" value="QNT57940.1"/>
    <property type="molecule type" value="Genomic_DNA"/>
</dbReference>
<dbReference type="InterPro" id="IPR033947">
    <property type="entry name" value="ETF_alpha_N"/>
</dbReference>
<dbReference type="InterPro" id="IPR001308">
    <property type="entry name" value="ETF_a/FixB"/>
</dbReference>
<organism evidence="12 13">
    <name type="scientific">Neisseria musculi</name>
    <dbReference type="NCBI Taxonomy" id="1815583"/>
    <lineage>
        <taxon>Bacteria</taxon>
        <taxon>Pseudomonadati</taxon>
        <taxon>Pseudomonadota</taxon>
        <taxon>Betaproteobacteria</taxon>
        <taxon>Neisseriales</taxon>
        <taxon>Neisseriaceae</taxon>
        <taxon>Neisseria</taxon>
    </lineage>
</organism>
<dbReference type="PANTHER" id="PTHR43153">
    <property type="entry name" value="ELECTRON TRANSFER FLAVOPROTEIN ALPHA"/>
    <property type="match status" value="1"/>
</dbReference>
<dbReference type="KEGG" id="nmus:H7A79_2219"/>
<dbReference type="SMART" id="SM00893">
    <property type="entry name" value="ETF"/>
    <property type="match status" value="1"/>
</dbReference>
<dbReference type="GO" id="GO:0050660">
    <property type="term" value="F:flavin adenine dinucleotide binding"/>
    <property type="evidence" value="ECO:0007669"/>
    <property type="project" value="InterPro"/>
</dbReference>
<protein>
    <recommendedName>
        <fullName evidence="8">Electron transfer flavoprotein subunit alpha</fullName>
    </recommendedName>
    <alternativeName>
        <fullName evidence="9">Electron transfer flavoprotein large subunit</fullName>
    </alternativeName>
</protein>
<reference evidence="12" key="1">
    <citation type="submission" date="2024-06" db="EMBL/GenBank/DDBJ databases">
        <title>Complete Genome Sequence of mouse commensal type strain Neisseria musculi.</title>
        <authorList>
            <person name="Thapa E."/>
            <person name="Aluvathingal J."/>
            <person name="Nadendla S."/>
            <person name="Mehta A."/>
            <person name="Tettelin H."/>
            <person name="Weyand N.J."/>
        </authorList>
    </citation>
    <scope>NUCLEOTIDE SEQUENCE</scope>
    <source>
        <strain evidence="12">NW831</strain>
    </source>
</reference>
<feature type="binding site" evidence="10">
    <location>
        <begin position="226"/>
        <end position="227"/>
    </location>
    <ligand>
        <name>FAD</name>
        <dbReference type="ChEBI" id="CHEBI:57692"/>
    </ligand>
</feature>
<accession>A0A7H1M8H5</accession>
<evidence type="ECO:0000256" key="9">
    <source>
        <dbReference type="ARBA" id="ARBA00079299"/>
    </source>
</evidence>
<evidence type="ECO:0000256" key="6">
    <source>
        <dbReference type="ARBA" id="ARBA00022982"/>
    </source>
</evidence>
<feature type="binding site" evidence="10">
    <location>
        <position position="200"/>
    </location>
    <ligand>
        <name>FAD</name>
        <dbReference type="ChEBI" id="CHEBI:57692"/>
    </ligand>
</feature>
<keyword evidence="3" id="KW-0813">Transport</keyword>
<evidence type="ECO:0000256" key="1">
    <source>
        <dbReference type="ARBA" id="ARBA00005817"/>
    </source>
</evidence>
<evidence type="ECO:0000256" key="5">
    <source>
        <dbReference type="ARBA" id="ARBA00022827"/>
    </source>
</evidence>
<dbReference type="RefSeq" id="WP_187000376.1">
    <property type="nucleotide sequence ID" value="NZ_CP060414.2"/>
</dbReference>
<dbReference type="PANTHER" id="PTHR43153:SF1">
    <property type="entry name" value="ELECTRON TRANSFER FLAVOPROTEIN SUBUNIT ALPHA, MITOCHONDRIAL"/>
    <property type="match status" value="1"/>
</dbReference>
<dbReference type="FunFam" id="3.40.50.1220:FF:000001">
    <property type="entry name" value="Electron transfer flavoprotein, alpha subunit"/>
    <property type="match status" value="1"/>
</dbReference>
<keyword evidence="5 10" id="KW-0274">FAD</keyword>
<dbReference type="InterPro" id="IPR014729">
    <property type="entry name" value="Rossmann-like_a/b/a_fold"/>
</dbReference>
<keyword evidence="4" id="KW-0285">Flavoprotein</keyword>
<evidence type="ECO:0000313" key="13">
    <source>
        <dbReference type="Proteomes" id="UP000516412"/>
    </source>
</evidence>
<feature type="binding site" evidence="10">
    <location>
        <begin position="240"/>
        <end position="244"/>
    </location>
    <ligand>
        <name>FAD</name>
        <dbReference type="ChEBI" id="CHEBI:57692"/>
    </ligand>
</feature>
<evidence type="ECO:0000256" key="10">
    <source>
        <dbReference type="PIRSR" id="PIRSR000089-1"/>
    </source>
</evidence>
<dbReference type="Gene3D" id="3.40.50.620">
    <property type="entry name" value="HUPs"/>
    <property type="match status" value="1"/>
</dbReference>
<dbReference type="Pfam" id="PF00766">
    <property type="entry name" value="ETF_alpha"/>
    <property type="match status" value="1"/>
</dbReference>
<feature type="binding site" evidence="10">
    <location>
        <begin position="257"/>
        <end position="264"/>
    </location>
    <ligand>
        <name>FAD</name>
        <dbReference type="ChEBI" id="CHEBI:57692"/>
    </ligand>
</feature>
<dbReference type="SUPFAM" id="SSF52402">
    <property type="entry name" value="Adenine nucleotide alpha hydrolases-like"/>
    <property type="match status" value="1"/>
</dbReference>
<dbReference type="PIRSF" id="PIRSF000089">
    <property type="entry name" value="Electra_flavoP_a"/>
    <property type="match status" value="1"/>
</dbReference>
<evidence type="ECO:0000259" key="11">
    <source>
        <dbReference type="SMART" id="SM00893"/>
    </source>
</evidence>
<name>A0A7H1M8H5_9NEIS</name>
<dbReference type="InterPro" id="IPR029035">
    <property type="entry name" value="DHS-like_NAD/FAD-binding_dom"/>
</dbReference>
<dbReference type="FunFam" id="3.40.50.620:FF:000041">
    <property type="entry name" value="Electron transfer flavoprotein alpha subunit"/>
    <property type="match status" value="1"/>
</dbReference>
<comment type="function">
    <text evidence="7">The electron transfer flavoprotein serves as a specific electron acceptor for other dehydrogenases. It transfers the electrons to the main respiratory chain via ETF-ubiquinone oxidoreductase (ETF dehydrogenase).</text>
</comment>
<dbReference type="InterPro" id="IPR014730">
    <property type="entry name" value="ETF_a/b_N"/>
</dbReference>
<evidence type="ECO:0000313" key="12">
    <source>
        <dbReference type="EMBL" id="QNT57940.1"/>
    </source>
</evidence>
<evidence type="ECO:0000256" key="7">
    <source>
        <dbReference type="ARBA" id="ARBA00025649"/>
    </source>
</evidence>
<keyword evidence="13" id="KW-1185">Reference proteome</keyword>
<dbReference type="CDD" id="cd01715">
    <property type="entry name" value="ETF_alpha"/>
    <property type="match status" value="1"/>
</dbReference>
<dbReference type="Proteomes" id="UP000516412">
    <property type="component" value="Chromosome"/>
</dbReference>
<feature type="binding site" evidence="10">
    <location>
        <position position="278"/>
    </location>
    <ligand>
        <name>FAD</name>
        <dbReference type="ChEBI" id="CHEBI:57692"/>
    </ligand>
</feature>
<comment type="cofactor">
    <cofactor evidence="10">
        <name>FAD</name>
        <dbReference type="ChEBI" id="CHEBI:57692"/>
    </cofactor>
    <text evidence="10">Binds 1 FAD per dimer.</text>
</comment>
<dbReference type="SUPFAM" id="SSF52467">
    <property type="entry name" value="DHS-like NAD/FAD-binding domain"/>
    <property type="match status" value="1"/>
</dbReference>
<evidence type="ECO:0000256" key="3">
    <source>
        <dbReference type="ARBA" id="ARBA00022448"/>
    </source>
</evidence>
<proteinExistence type="inferred from homology"/>
<comment type="similarity">
    <text evidence="1">Belongs to the ETF alpha-subunit/FixB family.</text>
</comment>
<evidence type="ECO:0000256" key="8">
    <source>
        <dbReference type="ARBA" id="ARBA00068674"/>
    </source>
</evidence>
<comment type="subunit">
    <text evidence="2">Heterodimer of an alpha and a beta subunit.</text>
</comment>
<feature type="domain" description="Electron transfer flavoprotein alpha/beta-subunit N-terminal" evidence="11">
    <location>
        <begin position="3"/>
        <end position="180"/>
    </location>
</feature>
<dbReference type="GO" id="GO:0009055">
    <property type="term" value="F:electron transfer activity"/>
    <property type="evidence" value="ECO:0007669"/>
    <property type="project" value="InterPro"/>
</dbReference>
<gene>
    <name evidence="12" type="ORF">H7A79_2219</name>
</gene>
<sequence>MSVLIIAEHNNQQLNPATLHAVTAAAKLGEVHILVAGHNAADVVESAKKINGVTKVLLADAPHYGNALAEEITPLVVNLAGDYRYISATATAFGKNLLPRIAALLDAPQISDLTEVVDFKTFVRPIYAGNAFETIQSDAPKLVLTFRATSFDAAENGGNAEVQTIKAAPAQNLSRFVKKEFTQSDRPELTQAKVVVAGGRALGSAEQFNAILTPLADIFGAAIGASRAAVDAEYAPNDAQVGQTGKVVAPQLYFAIGISGAIQHTAGIQDSKVIVAINKDPDASIFNVSDYGIVGDLFDVVPQLTTALKSQAKCFT</sequence>
<evidence type="ECO:0000256" key="4">
    <source>
        <dbReference type="ARBA" id="ARBA00022630"/>
    </source>
</evidence>
<evidence type="ECO:0000256" key="2">
    <source>
        <dbReference type="ARBA" id="ARBA00011355"/>
    </source>
</evidence>
<dbReference type="GO" id="GO:0033539">
    <property type="term" value="P:fatty acid beta-oxidation using acyl-CoA dehydrogenase"/>
    <property type="evidence" value="ECO:0007669"/>
    <property type="project" value="TreeGrafter"/>
</dbReference>